<evidence type="ECO:0000313" key="3">
    <source>
        <dbReference type="EMBL" id="TWW10615.1"/>
    </source>
</evidence>
<dbReference type="NCBIfam" id="TIGR00426">
    <property type="entry name" value="competence protein ComEA helix-hairpin-helix repeat region"/>
    <property type="match status" value="1"/>
</dbReference>
<dbReference type="RefSeq" id="WP_146303016.1">
    <property type="nucleotide sequence ID" value="NZ_JANXKU010000003.1"/>
</dbReference>
<dbReference type="AlphaFoldDB" id="A0A5C6M962"/>
<protein>
    <recommendedName>
        <fullName evidence="2">Helix-hairpin-helix DNA-binding motif class 1 domain-containing protein</fullName>
    </recommendedName>
</protein>
<comment type="caution">
    <text evidence="3">The sequence shown here is derived from an EMBL/GenBank/DDBJ whole genome shotgun (WGS) entry which is preliminary data.</text>
</comment>
<feature type="region of interest" description="Disordered" evidence="1">
    <location>
        <begin position="1"/>
        <end position="21"/>
    </location>
</feature>
<dbReference type="InterPro" id="IPR010994">
    <property type="entry name" value="RuvA_2-like"/>
</dbReference>
<proteinExistence type="predicted"/>
<sequence length="177" mass="18873">MTSSSSEKRSSNHEGSSDGAKIVVDIKGNVKSPGIYTMRVGMRISQAIDSAGGFLSSADQKQINLAQKVTDEMIIYVPAKGEIKSSPAVMNAGQSSSGVNTESTLNSNEKSNGGQTVNLNTATKEQLQELTGIGPKKAEQILQYREEHQSFKTTDEIKEVGGIGDKTFESLKDSLSV</sequence>
<dbReference type="PANTHER" id="PTHR21180:SF32">
    <property type="entry name" value="ENDONUCLEASE_EXONUCLEASE_PHOSPHATASE FAMILY DOMAIN-CONTAINING PROTEIN 1"/>
    <property type="match status" value="1"/>
</dbReference>
<feature type="compositionally biased region" description="Basic and acidic residues" evidence="1">
    <location>
        <begin position="1"/>
        <end position="16"/>
    </location>
</feature>
<dbReference type="Proteomes" id="UP000321659">
    <property type="component" value="Unassembled WGS sequence"/>
</dbReference>
<dbReference type="GO" id="GO:0003677">
    <property type="term" value="F:DNA binding"/>
    <property type="evidence" value="ECO:0007669"/>
    <property type="project" value="InterPro"/>
</dbReference>
<dbReference type="Pfam" id="PF10531">
    <property type="entry name" value="SLBB"/>
    <property type="match status" value="1"/>
</dbReference>
<evidence type="ECO:0000313" key="4">
    <source>
        <dbReference type="Proteomes" id="UP000321659"/>
    </source>
</evidence>
<feature type="domain" description="Helix-hairpin-helix DNA-binding motif class 1" evidence="2">
    <location>
        <begin position="125"/>
        <end position="144"/>
    </location>
</feature>
<feature type="domain" description="Helix-hairpin-helix DNA-binding motif class 1" evidence="2">
    <location>
        <begin position="155"/>
        <end position="174"/>
    </location>
</feature>
<reference evidence="3 4" key="1">
    <citation type="submission" date="2019-04" db="EMBL/GenBank/DDBJ databases">
        <title>In vitro growth and metabolic characteristics of meat-borne Lactobacillus algidus strains.</title>
        <authorList>
            <person name="Sade E."/>
            <person name="Per J."/>
            <person name="Tytti H."/>
            <person name="Johanna B.K."/>
        </authorList>
    </citation>
    <scope>NUCLEOTIDE SEQUENCE [LARGE SCALE GENOMIC DNA]</scope>
    <source>
        <strain evidence="3 4">LTS37-1</strain>
    </source>
</reference>
<dbReference type="GO" id="GO:0015628">
    <property type="term" value="P:protein secretion by the type II secretion system"/>
    <property type="evidence" value="ECO:0007669"/>
    <property type="project" value="TreeGrafter"/>
</dbReference>
<dbReference type="EMBL" id="SRRQ01000010">
    <property type="protein sequence ID" value="TWW10615.1"/>
    <property type="molecule type" value="Genomic_DNA"/>
</dbReference>
<dbReference type="GO" id="GO:0015627">
    <property type="term" value="C:type II protein secretion system complex"/>
    <property type="evidence" value="ECO:0007669"/>
    <property type="project" value="TreeGrafter"/>
</dbReference>
<feature type="compositionally biased region" description="Polar residues" evidence="1">
    <location>
        <begin position="92"/>
        <end position="116"/>
    </location>
</feature>
<dbReference type="InterPro" id="IPR051675">
    <property type="entry name" value="Endo/Exo/Phosphatase_dom_1"/>
</dbReference>
<dbReference type="InterPro" id="IPR004509">
    <property type="entry name" value="Competence_ComEA_HhH"/>
</dbReference>
<name>A0A5C6M962_9LACO</name>
<accession>A0A5C6M962</accession>
<gene>
    <name evidence="3" type="ORF">LABALGLTS371_12620</name>
</gene>
<dbReference type="SUPFAM" id="SSF47781">
    <property type="entry name" value="RuvA domain 2-like"/>
    <property type="match status" value="1"/>
</dbReference>
<dbReference type="InterPro" id="IPR019554">
    <property type="entry name" value="Soluble_ligand-bd"/>
</dbReference>
<dbReference type="GO" id="GO:0006281">
    <property type="term" value="P:DNA repair"/>
    <property type="evidence" value="ECO:0007669"/>
    <property type="project" value="InterPro"/>
</dbReference>
<dbReference type="InterPro" id="IPR003583">
    <property type="entry name" value="Hlx-hairpin-Hlx_DNA-bd_motif"/>
</dbReference>
<dbReference type="PANTHER" id="PTHR21180">
    <property type="entry name" value="ENDONUCLEASE/EXONUCLEASE/PHOSPHATASE FAMILY DOMAIN-CONTAINING PROTEIN 1"/>
    <property type="match status" value="1"/>
</dbReference>
<organism evidence="3 4">
    <name type="scientific">Dellaglioa algida</name>
    <dbReference type="NCBI Taxonomy" id="105612"/>
    <lineage>
        <taxon>Bacteria</taxon>
        <taxon>Bacillati</taxon>
        <taxon>Bacillota</taxon>
        <taxon>Bacilli</taxon>
        <taxon>Lactobacillales</taxon>
        <taxon>Lactobacillaceae</taxon>
        <taxon>Dellaglioa</taxon>
    </lineage>
</organism>
<feature type="region of interest" description="Disordered" evidence="1">
    <location>
        <begin position="87"/>
        <end position="116"/>
    </location>
</feature>
<dbReference type="SUPFAM" id="SSF142984">
    <property type="entry name" value="Nqo1 middle domain-like"/>
    <property type="match status" value="1"/>
</dbReference>
<dbReference type="SMART" id="SM00278">
    <property type="entry name" value="HhH1"/>
    <property type="match status" value="2"/>
</dbReference>
<dbReference type="Gene3D" id="1.10.150.310">
    <property type="entry name" value="Tex RuvX-like domain-like"/>
    <property type="match status" value="1"/>
</dbReference>
<dbReference type="Gene3D" id="3.10.560.10">
    <property type="entry name" value="Outer membrane lipoprotein wza domain like"/>
    <property type="match status" value="1"/>
</dbReference>
<dbReference type="Pfam" id="PF12836">
    <property type="entry name" value="HHH_3"/>
    <property type="match status" value="1"/>
</dbReference>
<evidence type="ECO:0000256" key="1">
    <source>
        <dbReference type="SAM" id="MobiDB-lite"/>
    </source>
</evidence>
<evidence type="ECO:0000259" key="2">
    <source>
        <dbReference type="SMART" id="SM00278"/>
    </source>
</evidence>